<protein>
    <recommendedName>
        <fullName evidence="1">TIR domain-containing protein</fullName>
    </recommendedName>
</protein>
<sequence length="261" mass="30145">EYDDKSLIHLEEFIHSSTKIPNDPNRFFRYFTKKMESKEITLKGLLLEISEIGPQIDFSTKFQLLNFSQAEFEFSVRFEVGTEKTNIYFYLKITTMRKKMSLNTKSVFKEYDKILSTKLIQIIKVLTIKSIDYINSAPEPITKFSDISHATKGEGISVFVSYATKDEPSFRIEELAEELSKTEEIDDVLYWQEDNKDNIIEYMNENIGKCDVVLLFCSPNSLISVPVQKEWTAAEGLNKPIIPVFLDTAHIPPLLNNREGL</sequence>
<reference evidence="2" key="1">
    <citation type="journal article" date="2014" name="Front. Microbiol.">
        <title>High frequency of phylogenetically diverse reductive dehalogenase-homologous genes in deep subseafloor sedimentary metagenomes.</title>
        <authorList>
            <person name="Kawai M."/>
            <person name="Futagami T."/>
            <person name="Toyoda A."/>
            <person name="Takaki Y."/>
            <person name="Nishi S."/>
            <person name="Hori S."/>
            <person name="Arai W."/>
            <person name="Tsubouchi T."/>
            <person name="Morono Y."/>
            <person name="Uchiyama I."/>
            <person name="Ito T."/>
            <person name="Fujiyama A."/>
            <person name="Inagaki F."/>
            <person name="Takami H."/>
        </authorList>
    </citation>
    <scope>NUCLEOTIDE SEQUENCE</scope>
    <source>
        <strain evidence="2">Expedition CK06-06</strain>
    </source>
</reference>
<accession>X1DCU6</accession>
<dbReference type="SUPFAM" id="SSF52200">
    <property type="entry name" value="Toll/Interleukin receptor TIR domain"/>
    <property type="match status" value="1"/>
</dbReference>
<dbReference type="PROSITE" id="PS50104">
    <property type="entry name" value="TIR"/>
    <property type="match status" value="1"/>
</dbReference>
<dbReference type="AlphaFoldDB" id="X1DCU6"/>
<proteinExistence type="predicted"/>
<dbReference type="Gene3D" id="3.40.50.10140">
    <property type="entry name" value="Toll/interleukin-1 receptor homology (TIR) domain"/>
    <property type="match status" value="1"/>
</dbReference>
<dbReference type="InterPro" id="IPR035897">
    <property type="entry name" value="Toll_tir_struct_dom_sf"/>
</dbReference>
<dbReference type="Pfam" id="PF13676">
    <property type="entry name" value="TIR_2"/>
    <property type="match status" value="1"/>
</dbReference>
<dbReference type="GO" id="GO:0007165">
    <property type="term" value="P:signal transduction"/>
    <property type="evidence" value="ECO:0007669"/>
    <property type="project" value="InterPro"/>
</dbReference>
<gene>
    <name evidence="2" type="ORF">S01H4_53372</name>
</gene>
<dbReference type="EMBL" id="BART01030599">
    <property type="protein sequence ID" value="GAH18017.1"/>
    <property type="molecule type" value="Genomic_DNA"/>
</dbReference>
<feature type="non-terminal residue" evidence="2">
    <location>
        <position position="261"/>
    </location>
</feature>
<dbReference type="InterPro" id="IPR000157">
    <property type="entry name" value="TIR_dom"/>
</dbReference>
<comment type="caution">
    <text evidence="2">The sequence shown here is derived from an EMBL/GenBank/DDBJ whole genome shotgun (WGS) entry which is preliminary data.</text>
</comment>
<evidence type="ECO:0000259" key="1">
    <source>
        <dbReference type="PROSITE" id="PS50104"/>
    </source>
</evidence>
<organism evidence="2">
    <name type="scientific">marine sediment metagenome</name>
    <dbReference type="NCBI Taxonomy" id="412755"/>
    <lineage>
        <taxon>unclassified sequences</taxon>
        <taxon>metagenomes</taxon>
        <taxon>ecological metagenomes</taxon>
    </lineage>
</organism>
<name>X1DCU6_9ZZZZ</name>
<feature type="domain" description="TIR" evidence="1">
    <location>
        <begin position="154"/>
        <end position="261"/>
    </location>
</feature>
<evidence type="ECO:0000313" key="2">
    <source>
        <dbReference type="EMBL" id="GAH18017.1"/>
    </source>
</evidence>
<feature type="non-terminal residue" evidence="2">
    <location>
        <position position="1"/>
    </location>
</feature>